<sequence length="133" mass="15299">MKNPNFEIKDSGNREEFAGGAVRDTDDGKPRFDLIPPLAEKRVALHYGSGAKKYDEWNWAKGMPYSRFVASMKRHIAAFERGEIDEDHLAAVVFNANSIMHFQECGRNELDDITPRIKEWYAYRDRMSKNEGG</sequence>
<comment type="caution">
    <text evidence="3">The sequence shown here is derived from an EMBL/GenBank/DDBJ whole genome shotgun (WGS) entry which is preliminary data.</text>
</comment>
<reference evidence="3" key="1">
    <citation type="journal article" date="2015" name="Nature">
        <title>Complex archaea that bridge the gap between prokaryotes and eukaryotes.</title>
        <authorList>
            <person name="Spang A."/>
            <person name="Saw J.H."/>
            <person name="Jorgensen S.L."/>
            <person name="Zaremba-Niedzwiedzka K."/>
            <person name="Martijn J."/>
            <person name="Lind A.E."/>
            <person name="van Eijk R."/>
            <person name="Schleper C."/>
            <person name="Guy L."/>
            <person name="Ettema T.J."/>
        </authorList>
    </citation>
    <scope>NUCLEOTIDE SEQUENCE</scope>
</reference>
<feature type="domain" description="dATP/dGTP diphosphohydrolase N-terminal" evidence="2">
    <location>
        <begin position="22"/>
        <end position="108"/>
    </location>
</feature>
<dbReference type="EMBL" id="LAZR01000105">
    <property type="protein sequence ID" value="KKN91292.1"/>
    <property type="molecule type" value="Genomic_DNA"/>
</dbReference>
<protein>
    <recommendedName>
        <fullName evidence="2">dATP/dGTP diphosphohydrolase N-terminal domain-containing protein</fullName>
    </recommendedName>
</protein>
<organism evidence="3">
    <name type="scientific">marine sediment metagenome</name>
    <dbReference type="NCBI Taxonomy" id="412755"/>
    <lineage>
        <taxon>unclassified sequences</taxon>
        <taxon>metagenomes</taxon>
        <taxon>ecological metagenomes</taxon>
    </lineage>
</organism>
<dbReference type="Pfam" id="PF18909">
    <property type="entry name" value="dGTP_diPhyd_N"/>
    <property type="match status" value="1"/>
</dbReference>
<dbReference type="InterPro" id="IPR044038">
    <property type="entry name" value="dATP/dGTP_diPOhydrolase_N"/>
</dbReference>
<feature type="region of interest" description="Disordered" evidence="1">
    <location>
        <begin position="1"/>
        <end position="30"/>
    </location>
</feature>
<evidence type="ECO:0000256" key="1">
    <source>
        <dbReference type="SAM" id="MobiDB-lite"/>
    </source>
</evidence>
<name>A0A0F9UUZ5_9ZZZZ</name>
<accession>A0A0F9UUZ5</accession>
<dbReference type="AlphaFoldDB" id="A0A0F9UUZ5"/>
<evidence type="ECO:0000259" key="2">
    <source>
        <dbReference type="Pfam" id="PF18909"/>
    </source>
</evidence>
<gene>
    <name evidence="3" type="ORF">LCGC14_0221600</name>
</gene>
<proteinExistence type="predicted"/>
<evidence type="ECO:0000313" key="3">
    <source>
        <dbReference type="EMBL" id="KKN91292.1"/>
    </source>
</evidence>
<feature type="compositionally biased region" description="Basic and acidic residues" evidence="1">
    <location>
        <begin position="7"/>
        <end position="30"/>
    </location>
</feature>